<sequence length="1536" mass="171112">MLETSTTFTYDAATSISAFTKRSMTLDKMASCALEVDELGAPDQRCLYGNVQESPSLTRYPQSPVVASLQRLFPPLVGSSVVGRLVPTQTHVTVAVLSVEVGRGRSQSCSLHVDNRHVTRPHPPRQYGEPDEINQIFPSVADLDLWLRPVKFHCVQFTANFNADGRTTKDTFVPFAVDVQLTSRSSNANSKNIYATISAPEPVATVKGSIKIQISHWSRNKPVCDAVQNKVPVPLVEGAQDRVAIIKGDPALDIALEADLPRVVPRHHDDGGVAVEADLPRDTVDVDGPHRVLKDVLQKLGVGRGQLPVPHQHGGVRDARRHVPVLNVSIKVGSVLERGPPSVDGEVGRAADFRAMIRYARGHHAHLWRARRRRRAPMLPGLPAWLGHVPMWGRGFGGRCHGAERGYTRSGLLSTREPFVYVAKPHVRGPEPSPPPALLPGLFALQLVSALRLLQLRHFIHADHLRARAVRNIKPCPSEVAQSKGLSHNRLEGSKLAMRGGIIVQKRSFRKGGRKLIKGDKQNIVLTMKRRTKFTLYTAATAQRGPYARTILSTTRVQAEYEPRASTIYDAISRVSPEPGPRLAQAILCPYSEDISTTWRIDDRDSCFPDRPHALLVLSPYSRRLTSSAFIIQWYGHVMRVENDGDEVCRRKTTRKSVQVRRKSDNSRHGRTLTDLLNEEVVLVKREGPVLQLLLCVGHDHVEVERAVDSVNIHEVWPWPHVRVHLGERGQGSVQRPSALTGRSRRPSRSNTGWGSPSNAGSCSGDTDSDLVLRMCDREGRSLNWPKGRGDLYVSGLSSLYLAQPRGSSSMRGFISISVSSDSGGGWSARSKEALFLPGEPACSRSGPLPRPPRLRGAPAPNKASARIQRKSFRMSYKVINGQYISSLENGGTTCEFSLSSNEAQWLNDLERRIEGQGLYTYQETVGLQVHYYVIFKVRQSSSSAEEKYILLEEIKYNKLYQYAYNLEFNKRGLQVLRCLQINEKPVLKKSSLTMAEGGVVIVTSAWNAPRRGSFCGGPPWRRSTSPVDDVMDKSGLLELARSRLGRLYHFNTIKNKISSFIVFIGVGRRRLPTRQPGVAGTDSGLSCGGRRNRFLPLPLGRNDRGCMADGQFKIKKSTPACNVWLELYYLPKSGERGKTSCRRVYLHFPRGVQISRLFLELPLLLLQLGLCPQQFVLQLLLLHLQSLSRTVHLVTNRYIIPLVAQIGLLTCMNLGFTSIVPVGRAVIGQAGSMELTRTSSAYSFLGGNTSFQMFMKIVAVKLLFLKAWEVSQLFLEVHLYWHGGRVADLFGENTISTRNLDAHLNSTVIGSQVYCESRGPRSWLLSLLNSSTKMSFHSLDDCWSMIYIFLGKYCQHIDKWLAVDVVLVGNAGVGKTCLVRRFTQGLFPPGQGATIGVDFMIKTVEIDNEKVKIWDTAGQERFRSITQSYYRSAHALILVYDISCQPTFDCLPDWLREIEEYASNKVLRVLRHSMYYLETSAKEAENVEKLFMEIAAELMEQARSKELPRYDTNSPTLNGKTTVIGDNGCCGGRLS</sequence>
<evidence type="ECO:0000256" key="1">
    <source>
        <dbReference type="ARBA" id="ARBA00022741"/>
    </source>
</evidence>
<dbReference type="SMART" id="SM00173">
    <property type="entry name" value="RAS"/>
    <property type="match status" value="1"/>
</dbReference>
<evidence type="ECO:0000256" key="2">
    <source>
        <dbReference type="ARBA" id="ARBA00023134"/>
    </source>
</evidence>
<dbReference type="SUPFAM" id="SSF52540">
    <property type="entry name" value="P-loop containing nucleoside triphosphate hydrolases"/>
    <property type="match status" value="1"/>
</dbReference>
<dbReference type="SMART" id="SM00174">
    <property type="entry name" value="RHO"/>
    <property type="match status" value="1"/>
</dbReference>
<dbReference type="GO" id="GO:0005525">
    <property type="term" value="F:GTP binding"/>
    <property type="evidence" value="ECO:0007669"/>
    <property type="project" value="UniProtKB-KW"/>
</dbReference>
<feature type="region of interest" description="Disordered" evidence="3">
    <location>
        <begin position="841"/>
        <end position="863"/>
    </location>
</feature>
<keyword evidence="2" id="KW-0342">GTP-binding</keyword>
<dbReference type="EMBL" id="OA565162">
    <property type="protein sequence ID" value="CAD7196429.1"/>
    <property type="molecule type" value="Genomic_DNA"/>
</dbReference>
<keyword evidence="1" id="KW-0547">Nucleotide-binding</keyword>
<dbReference type="FunFam" id="3.40.50.300:FF:001447">
    <property type="entry name" value="Ras-related protein Rab-1B"/>
    <property type="match status" value="1"/>
</dbReference>
<dbReference type="InterPro" id="IPR027417">
    <property type="entry name" value="P-loop_NTPase"/>
</dbReference>
<name>A0A7R8Z6N9_TIMDO</name>
<accession>A0A7R8Z6N9</accession>
<organism evidence="4">
    <name type="scientific">Timema douglasi</name>
    <name type="common">Walking stick</name>
    <dbReference type="NCBI Taxonomy" id="61478"/>
    <lineage>
        <taxon>Eukaryota</taxon>
        <taxon>Metazoa</taxon>
        <taxon>Ecdysozoa</taxon>
        <taxon>Arthropoda</taxon>
        <taxon>Hexapoda</taxon>
        <taxon>Insecta</taxon>
        <taxon>Pterygota</taxon>
        <taxon>Neoptera</taxon>
        <taxon>Polyneoptera</taxon>
        <taxon>Phasmatodea</taxon>
        <taxon>Timematodea</taxon>
        <taxon>Timematoidea</taxon>
        <taxon>Timematidae</taxon>
        <taxon>Timema</taxon>
    </lineage>
</organism>
<evidence type="ECO:0000256" key="3">
    <source>
        <dbReference type="SAM" id="MobiDB-lite"/>
    </source>
</evidence>
<dbReference type="GO" id="GO:0003924">
    <property type="term" value="F:GTPase activity"/>
    <property type="evidence" value="ECO:0007669"/>
    <property type="project" value="InterPro"/>
</dbReference>
<dbReference type="Pfam" id="PF00071">
    <property type="entry name" value="Ras"/>
    <property type="match status" value="1"/>
</dbReference>
<dbReference type="SMART" id="SM00175">
    <property type="entry name" value="RAB"/>
    <property type="match status" value="1"/>
</dbReference>
<feature type="compositionally biased region" description="Polar residues" evidence="3">
    <location>
        <begin position="749"/>
        <end position="766"/>
    </location>
</feature>
<feature type="region of interest" description="Disordered" evidence="3">
    <location>
        <begin position="728"/>
        <end position="767"/>
    </location>
</feature>
<dbReference type="PRINTS" id="PR00449">
    <property type="entry name" value="RASTRNSFRMNG"/>
</dbReference>
<dbReference type="Gene3D" id="3.40.50.300">
    <property type="entry name" value="P-loop containing nucleotide triphosphate hydrolases"/>
    <property type="match status" value="1"/>
</dbReference>
<dbReference type="InterPro" id="IPR005225">
    <property type="entry name" value="Small_GTP-bd"/>
</dbReference>
<dbReference type="NCBIfam" id="TIGR00231">
    <property type="entry name" value="small_GTP"/>
    <property type="match status" value="1"/>
</dbReference>
<gene>
    <name evidence="4" type="ORF">TDIB3V08_LOCUS2780</name>
</gene>
<reference evidence="4" key="1">
    <citation type="submission" date="2020-11" db="EMBL/GenBank/DDBJ databases">
        <authorList>
            <person name="Tran Van P."/>
        </authorList>
    </citation>
    <scope>NUCLEOTIDE SEQUENCE</scope>
</reference>
<evidence type="ECO:0000313" key="4">
    <source>
        <dbReference type="EMBL" id="CAD7196429.1"/>
    </source>
</evidence>
<protein>
    <recommendedName>
        <fullName evidence="5">Ras-related protein Rab-30</fullName>
    </recommendedName>
</protein>
<dbReference type="SMART" id="SM00176">
    <property type="entry name" value="RAN"/>
    <property type="match status" value="1"/>
</dbReference>
<proteinExistence type="predicted"/>
<dbReference type="InterPro" id="IPR001806">
    <property type="entry name" value="Small_GTPase"/>
</dbReference>
<evidence type="ECO:0008006" key="5">
    <source>
        <dbReference type="Google" id="ProtNLM"/>
    </source>
</evidence>
<dbReference type="PROSITE" id="PS51419">
    <property type="entry name" value="RAB"/>
    <property type="match status" value="1"/>
</dbReference>
<dbReference type="InterPro" id="IPR050227">
    <property type="entry name" value="Rab"/>
</dbReference>
<dbReference type="PANTHER" id="PTHR47977">
    <property type="entry name" value="RAS-RELATED PROTEIN RAB"/>
    <property type="match status" value="1"/>
</dbReference>